<reference evidence="3" key="1">
    <citation type="journal article" date="2019" name="Int. J. Syst. Evol. Microbiol.">
        <title>The Global Catalogue of Microorganisms (GCM) 10K type strain sequencing project: providing services to taxonomists for standard genome sequencing and annotation.</title>
        <authorList>
            <consortium name="The Broad Institute Genomics Platform"/>
            <consortium name="The Broad Institute Genome Sequencing Center for Infectious Disease"/>
            <person name="Wu L."/>
            <person name="Ma J."/>
        </authorList>
    </citation>
    <scope>NUCLEOTIDE SEQUENCE [LARGE SCALE GENOMIC DNA]</scope>
    <source>
        <strain evidence="3">NBRC 106348</strain>
    </source>
</reference>
<evidence type="ECO:0000256" key="1">
    <source>
        <dbReference type="SAM" id="MobiDB-lite"/>
    </source>
</evidence>
<evidence type="ECO:0000313" key="3">
    <source>
        <dbReference type="Proteomes" id="UP001157091"/>
    </source>
</evidence>
<comment type="caution">
    <text evidence="2">The sequence shown here is derived from an EMBL/GenBank/DDBJ whole genome shotgun (WGS) entry which is preliminary data.</text>
</comment>
<name>A0ABQ6I6D3_9MICO</name>
<keyword evidence="3" id="KW-1185">Reference proteome</keyword>
<evidence type="ECO:0008006" key="4">
    <source>
        <dbReference type="Google" id="ProtNLM"/>
    </source>
</evidence>
<organism evidence="2 3">
    <name type="scientific">Luteimicrobium album</name>
    <dbReference type="NCBI Taxonomy" id="1054550"/>
    <lineage>
        <taxon>Bacteria</taxon>
        <taxon>Bacillati</taxon>
        <taxon>Actinomycetota</taxon>
        <taxon>Actinomycetes</taxon>
        <taxon>Micrococcales</taxon>
        <taxon>Luteimicrobium</taxon>
    </lineage>
</organism>
<protein>
    <recommendedName>
        <fullName evidence="4">MarR family transcriptional regulator</fullName>
    </recommendedName>
</protein>
<dbReference type="RefSeq" id="WP_284294628.1">
    <property type="nucleotide sequence ID" value="NZ_BSUK01000001.1"/>
</dbReference>
<dbReference type="Proteomes" id="UP001157091">
    <property type="component" value="Unassembled WGS sequence"/>
</dbReference>
<evidence type="ECO:0000313" key="2">
    <source>
        <dbReference type="EMBL" id="GMA26291.1"/>
    </source>
</evidence>
<gene>
    <name evidence="2" type="ORF">GCM10025864_40500</name>
</gene>
<feature type="region of interest" description="Disordered" evidence="1">
    <location>
        <begin position="55"/>
        <end position="74"/>
    </location>
</feature>
<accession>A0ABQ6I6D3</accession>
<proteinExistence type="predicted"/>
<dbReference type="EMBL" id="BSUK01000001">
    <property type="protein sequence ID" value="GMA26291.1"/>
    <property type="molecule type" value="Genomic_DNA"/>
</dbReference>
<sequence length="74" mass="7860">MAISEPGRAVVAARRAQLADIFDEALRHLDKTDRTTIAAALGPLDRLVDAVLELEPGAGDGARQPAPGRTTEKR</sequence>